<evidence type="ECO:0000313" key="7">
    <source>
        <dbReference type="EMBL" id="MXP26910.1"/>
    </source>
</evidence>
<dbReference type="Pfam" id="PF02656">
    <property type="entry name" value="DUF202"/>
    <property type="match status" value="1"/>
</dbReference>
<comment type="subcellular location">
    <subcellularLocation>
        <location evidence="1">Endomembrane system</location>
        <topology evidence="1">Multi-pass membrane protein</topology>
    </subcellularLocation>
</comment>
<feature type="domain" description="DUF202" evidence="6">
    <location>
        <begin position="22"/>
        <end position="86"/>
    </location>
</feature>
<sequence>MAEEHKGSDELAADRTDLAEDRTVQATERTFAGWLRTAFAAIGIGLAFRAVFGDFDPPWLAKAIATLFVILGASIAFTAQSRACKTFDRLSAHRIDRPELPNIRWMSWSVVAGALLLVIGFWFLNDGKIGP</sequence>
<evidence type="ECO:0000313" key="8">
    <source>
        <dbReference type="Proteomes" id="UP000460561"/>
    </source>
</evidence>
<keyword evidence="4 5" id="KW-0472">Membrane</keyword>
<keyword evidence="2 5" id="KW-0812">Transmembrane</keyword>
<evidence type="ECO:0000256" key="1">
    <source>
        <dbReference type="ARBA" id="ARBA00004127"/>
    </source>
</evidence>
<dbReference type="RefSeq" id="WP_160740117.1">
    <property type="nucleotide sequence ID" value="NZ_WTYQ01000005.1"/>
</dbReference>
<evidence type="ECO:0000256" key="3">
    <source>
        <dbReference type="ARBA" id="ARBA00022989"/>
    </source>
</evidence>
<feature type="transmembrane region" description="Helical" evidence="5">
    <location>
        <begin position="105"/>
        <end position="124"/>
    </location>
</feature>
<proteinExistence type="predicted"/>
<evidence type="ECO:0000259" key="6">
    <source>
        <dbReference type="Pfam" id="PF02656"/>
    </source>
</evidence>
<keyword evidence="3 5" id="KW-1133">Transmembrane helix</keyword>
<dbReference type="OrthoDB" id="582337at2"/>
<dbReference type="EMBL" id="WTYQ01000005">
    <property type="protein sequence ID" value="MXP26910.1"/>
    <property type="molecule type" value="Genomic_DNA"/>
</dbReference>
<evidence type="ECO:0000256" key="5">
    <source>
        <dbReference type="SAM" id="Phobius"/>
    </source>
</evidence>
<gene>
    <name evidence="7" type="ORF">GRI39_12790</name>
</gene>
<dbReference type="InterPro" id="IPR003807">
    <property type="entry name" value="DUF202"/>
</dbReference>
<dbReference type="GO" id="GO:0012505">
    <property type="term" value="C:endomembrane system"/>
    <property type="evidence" value="ECO:0007669"/>
    <property type="project" value="UniProtKB-SubCell"/>
</dbReference>
<evidence type="ECO:0000256" key="2">
    <source>
        <dbReference type="ARBA" id="ARBA00022692"/>
    </source>
</evidence>
<name>A0A845A9I2_9SPHN</name>
<dbReference type="AlphaFoldDB" id="A0A845A9I2"/>
<feature type="transmembrane region" description="Helical" evidence="5">
    <location>
        <begin position="31"/>
        <end position="52"/>
    </location>
</feature>
<reference evidence="7 8" key="1">
    <citation type="submission" date="2019-12" db="EMBL/GenBank/DDBJ databases">
        <title>Genomic-based taxomic classification of the family Erythrobacteraceae.</title>
        <authorList>
            <person name="Xu L."/>
        </authorList>
    </citation>
    <scope>NUCLEOTIDE SEQUENCE [LARGE SCALE GENOMIC DNA]</scope>
    <source>
        <strain evidence="7 8">DSM 18604</strain>
    </source>
</reference>
<protein>
    <submittedName>
        <fullName evidence="7">DUF202 domain-containing protein</fullName>
    </submittedName>
</protein>
<keyword evidence="8" id="KW-1185">Reference proteome</keyword>
<evidence type="ECO:0000256" key="4">
    <source>
        <dbReference type="ARBA" id="ARBA00023136"/>
    </source>
</evidence>
<organism evidence="7 8">
    <name type="scientific">Altericroceibacterium indicum</name>
    <dbReference type="NCBI Taxonomy" id="374177"/>
    <lineage>
        <taxon>Bacteria</taxon>
        <taxon>Pseudomonadati</taxon>
        <taxon>Pseudomonadota</taxon>
        <taxon>Alphaproteobacteria</taxon>
        <taxon>Sphingomonadales</taxon>
        <taxon>Erythrobacteraceae</taxon>
        <taxon>Altericroceibacterium</taxon>
    </lineage>
</organism>
<feature type="transmembrane region" description="Helical" evidence="5">
    <location>
        <begin position="64"/>
        <end position="84"/>
    </location>
</feature>
<accession>A0A845A9I2</accession>
<comment type="caution">
    <text evidence="7">The sequence shown here is derived from an EMBL/GenBank/DDBJ whole genome shotgun (WGS) entry which is preliminary data.</text>
</comment>
<dbReference type="Proteomes" id="UP000460561">
    <property type="component" value="Unassembled WGS sequence"/>
</dbReference>